<protein>
    <submittedName>
        <fullName evidence="1">Uncharacterized protein</fullName>
    </submittedName>
</protein>
<keyword evidence="2" id="KW-1185">Reference proteome</keyword>
<name>A0A0B1NV33_UNCNE</name>
<sequence>MNQSTFHALTRSTQILGQNFGKDNTSIVKSYNIFTNSTRYNSNYFYGILIDTGASISAAGLGQYNALKQIQHLDNLDINANDGLTFKFGIGETPSLGVINFNIPMGYTKFHVVNADIPFLLSLRDLDNLGCIFDNQNNCIRGKNPRNGKTIQVPVIRRFDHPFVTWGSSLTMYCTNIFTNEKLLNDQELRQLHRRFGHPSARRLGCLLKRSYCRL</sequence>
<reference evidence="1 2" key="1">
    <citation type="journal article" date="2014" name="BMC Genomics">
        <title>Adaptive genomic structural variation in the grape powdery mildew pathogen, Erysiphe necator.</title>
        <authorList>
            <person name="Jones L."/>
            <person name="Riaz S."/>
            <person name="Morales-Cruz A."/>
            <person name="Amrine K.C."/>
            <person name="McGuire B."/>
            <person name="Gubler W.D."/>
            <person name="Walker M.A."/>
            <person name="Cantu D."/>
        </authorList>
    </citation>
    <scope>NUCLEOTIDE SEQUENCE [LARGE SCALE GENOMIC DNA]</scope>
    <source>
        <strain evidence="2">c</strain>
    </source>
</reference>
<dbReference type="AlphaFoldDB" id="A0A0B1NV33"/>
<comment type="caution">
    <text evidence="1">The sequence shown here is derived from an EMBL/GenBank/DDBJ whole genome shotgun (WGS) entry which is preliminary data.</text>
</comment>
<gene>
    <name evidence="1" type="ORF">EV44_g3644</name>
</gene>
<accession>A0A0B1NV33</accession>
<dbReference type="HOGENOM" id="CLU_1284120_0_0_1"/>
<evidence type="ECO:0000313" key="1">
    <source>
        <dbReference type="EMBL" id="KHJ30217.1"/>
    </source>
</evidence>
<proteinExistence type="predicted"/>
<organism evidence="1 2">
    <name type="scientific">Uncinula necator</name>
    <name type="common">Grape powdery mildew</name>
    <dbReference type="NCBI Taxonomy" id="52586"/>
    <lineage>
        <taxon>Eukaryota</taxon>
        <taxon>Fungi</taxon>
        <taxon>Dikarya</taxon>
        <taxon>Ascomycota</taxon>
        <taxon>Pezizomycotina</taxon>
        <taxon>Leotiomycetes</taxon>
        <taxon>Erysiphales</taxon>
        <taxon>Erysiphaceae</taxon>
        <taxon>Erysiphe</taxon>
    </lineage>
</organism>
<evidence type="ECO:0000313" key="2">
    <source>
        <dbReference type="Proteomes" id="UP000030854"/>
    </source>
</evidence>
<dbReference type="Proteomes" id="UP000030854">
    <property type="component" value="Unassembled WGS sequence"/>
</dbReference>
<dbReference type="STRING" id="52586.A0A0B1NV33"/>
<dbReference type="EMBL" id="JNVN01004748">
    <property type="protein sequence ID" value="KHJ30217.1"/>
    <property type="molecule type" value="Genomic_DNA"/>
</dbReference>